<sequence length="50" mass="5896">MKVSLRIGYIVTRHIKLYMEAKKKDSAGRHMIPGPNRGPIFFVKKHLRFE</sequence>
<gene>
    <name evidence="1" type="ORF">Lalb_Chr12g0196711</name>
</gene>
<organism evidence="1 2">
    <name type="scientific">Lupinus albus</name>
    <name type="common">White lupine</name>
    <name type="synonym">Lupinus termis</name>
    <dbReference type="NCBI Taxonomy" id="3870"/>
    <lineage>
        <taxon>Eukaryota</taxon>
        <taxon>Viridiplantae</taxon>
        <taxon>Streptophyta</taxon>
        <taxon>Embryophyta</taxon>
        <taxon>Tracheophyta</taxon>
        <taxon>Spermatophyta</taxon>
        <taxon>Magnoliopsida</taxon>
        <taxon>eudicotyledons</taxon>
        <taxon>Gunneridae</taxon>
        <taxon>Pentapetalae</taxon>
        <taxon>rosids</taxon>
        <taxon>fabids</taxon>
        <taxon>Fabales</taxon>
        <taxon>Fabaceae</taxon>
        <taxon>Papilionoideae</taxon>
        <taxon>50 kb inversion clade</taxon>
        <taxon>genistoids sensu lato</taxon>
        <taxon>core genistoids</taxon>
        <taxon>Genisteae</taxon>
        <taxon>Lupinus</taxon>
    </lineage>
</organism>
<dbReference type="AlphaFoldDB" id="A0A6A4PL12"/>
<evidence type="ECO:0000313" key="2">
    <source>
        <dbReference type="Proteomes" id="UP000447434"/>
    </source>
</evidence>
<comment type="caution">
    <text evidence="1">The sequence shown here is derived from an EMBL/GenBank/DDBJ whole genome shotgun (WGS) entry which is preliminary data.</text>
</comment>
<protein>
    <submittedName>
        <fullName evidence="1">Uncharacterized protein</fullName>
    </submittedName>
</protein>
<dbReference type="EMBL" id="WOCE01000012">
    <property type="protein sequence ID" value="KAE9602170.1"/>
    <property type="molecule type" value="Genomic_DNA"/>
</dbReference>
<evidence type="ECO:0000313" key="1">
    <source>
        <dbReference type="EMBL" id="KAE9602170.1"/>
    </source>
</evidence>
<accession>A0A6A4PL12</accession>
<name>A0A6A4PL12_LUPAL</name>
<reference evidence="2" key="1">
    <citation type="journal article" date="2020" name="Nat. Commun.">
        <title>Genome sequence of the cluster root forming white lupin.</title>
        <authorList>
            <person name="Hufnagel B."/>
            <person name="Marques A."/>
            <person name="Soriano A."/>
            <person name="Marques L."/>
            <person name="Divol F."/>
            <person name="Doumas P."/>
            <person name="Sallet E."/>
            <person name="Mancinotti D."/>
            <person name="Carrere S."/>
            <person name="Marande W."/>
            <person name="Arribat S."/>
            <person name="Keller J."/>
            <person name="Huneau C."/>
            <person name="Blein T."/>
            <person name="Aime D."/>
            <person name="Laguerre M."/>
            <person name="Taylor J."/>
            <person name="Schubert V."/>
            <person name="Nelson M."/>
            <person name="Geu-Flores F."/>
            <person name="Crespi M."/>
            <person name="Gallardo-Guerrero K."/>
            <person name="Delaux P.-M."/>
            <person name="Salse J."/>
            <person name="Berges H."/>
            <person name="Guyot R."/>
            <person name="Gouzy J."/>
            <person name="Peret B."/>
        </authorList>
    </citation>
    <scope>NUCLEOTIDE SEQUENCE [LARGE SCALE GENOMIC DNA]</scope>
    <source>
        <strain evidence="2">cv. Amiga</strain>
    </source>
</reference>
<keyword evidence="2" id="KW-1185">Reference proteome</keyword>
<proteinExistence type="predicted"/>
<dbReference type="Proteomes" id="UP000447434">
    <property type="component" value="Chromosome 12"/>
</dbReference>